<dbReference type="InterPro" id="IPR023346">
    <property type="entry name" value="Lysozyme-like_dom_sf"/>
</dbReference>
<feature type="domain" description="Transglycosylase SLT" evidence="3">
    <location>
        <begin position="47"/>
        <end position="166"/>
    </location>
</feature>
<gene>
    <name evidence="4" type="primary">slt2</name>
    <name evidence="4" type="ORF">HVS_08915</name>
</gene>
<evidence type="ECO:0000256" key="1">
    <source>
        <dbReference type="ARBA" id="ARBA00007734"/>
    </source>
</evidence>
<sequence length="209" mass="24769">MVKKIKKRIKNILFFVFIILIIAFTAKTALEYLYPLKYKEYVFKYSSLYDNLDPYLVFSIIKAESGFNPDATSYKNARGLMQITDDTSIWIAERMKIENFKVENLYDPETNIKMGCWYLNNLMQEFMYEDGVYVIEEEDERKKLVLAAYNAGRGNVALWLKDKKFSSSGKKLEVIPFKETERYVEKVQNYYLIYQILYKDGILKKDVSE</sequence>
<comment type="similarity">
    <text evidence="1">Belongs to the transglycosylase Slt family.</text>
</comment>
<keyword evidence="4" id="KW-0456">Lyase</keyword>
<dbReference type="EC" id="4.2.2.-" evidence="4"/>
<dbReference type="GO" id="GO:0008933">
    <property type="term" value="F:peptidoglycan lytic transglycosylase activity"/>
    <property type="evidence" value="ECO:0007669"/>
    <property type="project" value="InterPro"/>
</dbReference>
<dbReference type="InterPro" id="IPR008258">
    <property type="entry name" value="Transglycosylase_SLT_dom_1"/>
</dbReference>
<evidence type="ECO:0000313" key="5">
    <source>
        <dbReference type="Proteomes" id="UP000233534"/>
    </source>
</evidence>
<reference evidence="4 5" key="1">
    <citation type="submission" date="2017-12" db="EMBL/GenBank/DDBJ databases">
        <title>Complete genome sequence of Herbivorax saccincola GGR1, a novel Cellulosome-producing hydrolytic bacterium in a thermophilic biogas plant, established by Illumina and Nanopore MinION sequencing.</title>
        <authorList>
            <person name="Pechtl A."/>
            <person name="Ruckert C."/>
            <person name="Koeck D.E."/>
            <person name="Maus I."/>
            <person name="Winkler A."/>
            <person name="Kalinowski J."/>
            <person name="Puhler A."/>
            <person name="Schwarz W.W."/>
            <person name="Zverlov V.V."/>
            <person name="Schluter A."/>
            <person name="Liebl W."/>
        </authorList>
    </citation>
    <scope>NUCLEOTIDE SEQUENCE [LARGE SCALE GENOMIC DNA]</scope>
    <source>
        <strain evidence="5">SR1</strain>
    </source>
</reference>
<dbReference type="PANTHER" id="PTHR37423:SF2">
    <property type="entry name" value="MEMBRANE-BOUND LYTIC MUREIN TRANSGLYCOSYLASE C"/>
    <property type="match status" value="1"/>
</dbReference>
<evidence type="ECO:0000259" key="3">
    <source>
        <dbReference type="Pfam" id="PF01464"/>
    </source>
</evidence>
<evidence type="ECO:0000313" key="4">
    <source>
        <dbReference type="EMBL" id="AUG57689.1"/>
    </source>
</evidence>
<dbReference type="CDD" id="cd16896">
    <property type="entry name" value="LT_Slt70-like"/>
    <property type="match status" value="1"/>
</dbReference>
<dbReference type="InterPro" id="IPR000189">
    <property type="entry name" value="Transglyc_AS"/>
</dbReference>
<dbReference type="Proteomes" id="UP000233534">
    <property type="component" value="Chromosome"/>
</dbReference>
<evidence type="ECO:0000256" key="2">
    <source>
        <dbReference type="SAM" id="Phobius"/>
    </source>
</evidence>
<name>A0A2K9E2U9_9FIRM</name>
<dbReference type="AlphaFoldDB" id="A0A2K9E2U9"/>
<dbReference type="RefSeq" id="WP_101301338.1">
    <property type="nucleotide sequence ID" value="NZ_CP025197.1"/>
</dbReference>
<keyword evidence="5" id="KW-1185">Reference proteome</keyword>
<proteinExistence type="inferred from homology"/>
<keyword evidence="2" id="KW-0812">Transmembrane</keyword>
<dbReference type="EMBL" id="CP025197">
    <property type="protein sequence ID" value="AUG57689.1"/>
    <property type="molecule type" value="Genomic_DNA"/>
</dbReference>
<dbReference type="Pfam" id="PF01464">
    <property type="entry name" value="SLT"/>
    <property type="match status" value="1"/>
</dbReference>
<dbReference type="Gene3D" id="1.10.530.10">
    <property type="match status" value="1"/>
</dbReference>
<dbReference type="PROSITE" id="PS00922">
    <property type="entry name" value="TRANSGLYCOSYLASE"/>
    <property type="match status" value="1"/>
</dbReference>
<protein>
    <submittedName>
        <fullName evidence="4">Soluble lytic murein transglycosylase</fullName>
        <ecNumber evidence="4">4.2.2.-</ecNumber>
    </submittedName>
</protein>
<organism evidence="4 5">
    <name type="scientific">Acetivibrio saccincola</name>
    <dbReference type="NCBI Taxonomy" id="1677857"/>
    <lineage>
        <taxon>Bacteria</taxon>
        <taxon>Bacillati</taxon>
        <taxon>Bacillota</taxon>
        <taxon>Clostridia</taxon>
        <taxon>Eubacteriales</taxon>
        <taxon>Oscillospiraceae</taxon>
        <taxon>Acetivibrio</taxon>
    </lineage>
</organism>
<dbReference type="GO" id="GO:0016020">
    <property type="term" value="C:membrane"/>
    <property type="evidence" value="ECO:0007669"/>
    <property type="project" value="InterPro"/>
</dbReference>
<dbReference type="GO" id="GO:0000270">
    <property type="term" value="P:peptidoglycan metabolic process"/>
    <property type="evidence" value="ECO:0007669"/>
    <property type="project" value="InterPro"/>
</dbReference>
<dbReference type="SUPFAM" id="SSF53955">
    <property type="entry name" value="Lysozyme-like"/>
    <property type="match status" value="1"/>
</dbReference>
<feature type="transmembrane region" description="Helical" evidence="2">
    <location>
        <begin position="12"/>
        <end position="34"/>
    </location>
</feature>
<keyword evidence="2" id="KW-0472">Membrane</keyword>
<dbReference type="KEGG" id="hsc:HVS_08915"/>
<accession>A0A2K9E2U9</accession>
<dbReference type="PANTHER" id="PTHR37423">
    <property type="entry name" value="SOLUBLE LYTIC MUREIN TRANSGLYCOSYLASE-RELATED"/>
    <property type="match status" value="1"/>
</dbReference>
<keyword evidence="2" id="KW-1133">Transmembrane helix</keyword>